<feature type="binding site" evidence="4">
    <location>
        <position position="176"/>
    </location>
    <ligand>
        <name>Zn(2+)</name>
        <dbReference type="ChEBI" id="CHEBI:29105"/>
        <label>1</label>
    </ligand>
</feature>
<feature type="disulfide bond" evidence="5">
    <location>
        <begin position="191"/>
        <end position="196"/>
    </location>
</feature>
<keyword evidence="5" id="KW-1015">Disulfide bond</keyword>
<feature type="region of interest" description="Disordered" evidence="6">
    <location>
        <begin position="289"/>
        <end position="311"/>
    </location>
</feature>
<evidence type="ECO:0000256" key="4">
    <source>
        <dbReference type="PIRSR" id="PIRSR000948-1"/>
    </source>
</evidence>
<keyword evidence="10" id="KW-1185">Reference proteome</keyword>
<feature type="disulfide bond" evidence="5">
    <location>
        <begin position="197"/>
        <end position="221"/>
    </location>
</feature>
<dbReference type="InterPro" id="IPR004843">
    <property type="entry name" value="Calcineurin-like_PHP"/>
</dbReference>
<feature type="signal peptide" evidence="7">
    <location>
        <begin position="1"/>
        <end position="15"/>
    </location>
</feature>
<dbReference type="AlphaFoldDB" id="A0AAX6MNX1"/>
<evidence type="ECO:0000256" key="3">
    <source>
        <dbReference type="PIRNR" id="PIRNR000948"/>
    </source>
</evidence>
<keyword evidence="4" id="KW-0862">Zinc</keyword>
<keyword evidence="4" id="KW-0479">Metal-binding</keyword>
<dbReference type="GO" id="GO:0016798">
    <property type="term" value="F:hydrolase activity, acting on glycosyl bonds"/>
    <property type="evidence" value="ECO:0007669"/>
    <property type="project" value="UniProtKB-KW"/>
</dbReference>
<comment type="caution">
    <text evidence="9">The sequence shown here is derived from an EMBL/GenBank/DDBJ whole genome shotgun (WGS) entry which is preliminary data.</text>
</comment>
<dbReference type="InterPro" id="IPR041805">
    <property type="entry name" value="ASMase/PPN1_MPP"/>
</dbReference>
<dbReference type="GO" id="GO:0046872">
    <property type="term" value="F:metal ion binding"/>
    <property type="evidence" value="ECO:0007669"/>
    <property type="project" value="UniProtKB-KW"/>
</dbReference>
<evidence type="ECO:0000259" key="8">
    <source>
        <dbReference type="Pfam" id="PF00149"/>
    </source>
</evidence>
<feature type="domain" description="Calcineurin-like phosphoesterase" evidence="8">
    <location>
        <begin position="171"/>
        <end position="447"/>
    </location>
</feature>
<sequence>MRLLSFVAVASVVVGRGITAYFDSSDKSQKVLSPGRTDGFRDRFDPSSIVASTREDAQSPASCAACEAVLLQLKLIASAGDDFFIRTMTKLCQRSGVQDADVCAGSIALEGPIVAHSLRSIAIGSRTSQLVCVALMGLCQHPQVLPYNVSFPSPKKLTGRPPASGLEPVQVVHFSDIHIDPLYVEGANANCTKPICCREYTDADKPGFNESPAGPYGEHTCDSPASLEDSMYAAIQAVAPNAAFAIFTGDIVDHAVWDTSESQNAFGIDDAYGRMARAGLRVYGTAGNHEASPANSFPPTPVNDDDDGTDNGNNTAQWLYDLLSATWSRWIGPRAAATTREFGAYSVRHAPGGDGVGKLRVISLSTNLYYGHNYWLYEEPMQRDPSGQLAWLVRELDAAEKEGERVYIIGHMPMGSHDAFHDGSNYFDQIVRRYEGTIAAMFFGHTHFDEFELSYADNSNKSHSNALVTSYIAPSMTPISGHPAFRVYTVDPITFGVLDATTYIANVSDSSFSSPTPSGPKWIKYYSAREAYAPLLGTPDKGLEELSPAFWHNVTLALERNETAFGEYFARRRRGWKVGDCDEECRRVEICKLRAARAEDNCVPPGLRLDDNDEEGGSGRGNNGEDECESSIVRDTLRGVVVNVDMLRLLGELAVTRDEL</sequence>
<name>A0AAX6MNX1_9PEZI</name>
<keyword evidence="2" id="KW-0325">Glycoprotein</keyword>
<feature type="binding site" evidence="4">
    <location>
        <position position="447"/>
    </location>
    <ligand>
        <name>Zn(2+)</name>
        <dbReference type="ChEBI" id="CHEBI:29105"/>
        <label>1</label>
    </ligand>
</feature>
<keyword evidence="1 3" id="KW-0378">Hydrolase</keyword>
<comment type="cofactor">
    <cofactor evidence="4">
        <name>Zn(2+)</name>
        <dbReference type="ChEBI" id="CHEBI:29105"/>
    </cofactor>
    <text evidence="4">Binds 2 Zn(2+) ions per subunit.</text>
</comment>
<feature type="binding site" evidence="4">
    <location>
        <position position="250"/>
    </location>
    <ligand>
        <name>Zn(2+)</name>
        <dbReference type="ChEBI" id="CHEBI:29105"/>
        <label>2</label>
    </ligand>
</feature>
<feature type="chain" id="PRO_5043522837" description="Sphingomyelin phosphodiesterase" evidence="7">
    <location>
        <begin position="16"/>
        <end position="660"/>
    </location>
</feature>
<evidence type="ECO:0000256" key="6">
    <source>
        <dbReference type="SAM" id="MobiDB-lite"/>
    </source>
</evidence>
<dbReference type="InterPro" id="IPR011160">
    <property type="entry name" value="Sphingomy_PDE"/>
</dbReference>
<evidence type="ECO:0000256" key="7">
    <source>
        <dbReference type="SAM" id="SignalP"/>
    </source>
</evidence>
<feature type="disulfide bond" evidence="5">
    <location>
        <begin position="581"/>
        <end position="585"/>
    </location>
</feature>
<feature type="binding site" evidence="4">
    <location>
        <position position="445"/>
    </location>
    <ligand>
        <name>Zn(2+)</name>
        <dbReference type="ChEBI" id="CHEBI:29105"/>
        <label>2</label>
    </ligand>
</feature>
<dbReference type="PANTHER" id="PTHR10340:SF34">
    <property type="entry name" value="SPHINGOMYELIN PHOSPHODIESTERASE"/>
    <property type="match status" value="1"/>
</dbReference>
<dbReference type="CDD" id="cd00842">
    <property type="entry name" value="MPP_ASMase"/>
    <property type="match status" value="1"/>
</dbReference>
<dbReference type="GO" id="GO:0004767">
    <property type="term" value="F:sphingomyelin phosphodiesterase activity"/>
    <property type="evidence" value="ECO:0007669"/>
    <property type="project" value="UniProtKB-UniRule"/>
</dbReference>
<dbReference type="Pfam" id="PF00149">
    <property type="entry name" value="Metallophos"/>
    <property type="match status" value="1"/>
</dbReference>
<evidence type="ECO:0000313" key="10">
    <source>
        <dbReference type="Proteomes" id="UP001369815"/>
    </source>
</evidence>
<keyword evidence="3" id="KW-0326">Glycosidase</keyword>
<feature type="binding site" evidence="4">
    <location>
        <position position="250"/>
    </location>
    <ligand>
        <name>Zn(2+)</name>
        <dbReference type="ChEBI" id="CHEBI:29105"/>
        <label>1</label>
    </ligand>
</feature>
<feature type="disulfide bond" evidence="5">
    <location>
        <begin position="63"/>
        <end position="139"/>
    </location>
</feature>
<evidence type="ECO:0000256" key="5">
    <source>
        <dbReference type="PIRSR" id="PIRSR000948-2"/>
    </source>
</evidence>
<feature type="binding site" evidence="4">
    <location>
        <position position="288"/>
    </location>
    <ligand>
        <name>Zn(2+)</name>
        <dbReference type="ChEBI" id="CHEBI:29105"/>
        <label>2</label>
    </ligand>
</feature>
<dbReference type="InterPro" id="IPR029052">
    <property type="entry name" value="Metallo-depent_PP-like"/>
</dbReference>
<dbReference type="GO" id="GO:0006685">
    <property type="term" value="P:sphingomyelin catabolic process"/>
    <property type="evidence" value="ECO:0007669"/>
    <property type="project" value="UniProtKB-UniRule"/>
</dbReference>
<feature type="region of interest" description="Disordered" evidence="6">
    <location>
        <begin position="604"/>
        <end position="628"/>
    </location>
</feature>
<comment type="function">
    <text evidence="3">Converts sphingomyelin to ceramide.</text>
</comment>
<feature type="binding site" evidence="4">
    <location>
        <position position="178"/>
    </location>
    <ligand>
        <name>Zn(2+)</name>
        <dbReference type="ChEBI" id="CHEBI:29105"/>
        <label>1</label>
    </ligand>
</feature>
<reference evidence="9 10" key="1">
    <citation type="journal article" date="2024" name="Front Chem Biol">
        <title>Unveiling the potential of Daldinia eschscholtzii MFLUCC 19-0629 through bioactivity and bioinformatics studies for enhanced sustainable agriculture production.</title>
        <authorList>
            <person name="Brooks S."/>
            <person name="Weaver J.A."/>
            <person name="Klomchit A."/>
            <person name="Alharthi S.A."/>
            <person name="Onlamun T."/>
            <person name="Nurani R."/>
            <person name="Vong T.K."/>
            <person name="Alberti F."/>
            <person name="Greco C."/>
        </authorList>
    </citation>
    <scope>NUCLEOTIDE SEQUENCE [LARGE SCALE GENOMIC DNA]</scope>
    <source>
        <strain evidence="9">MFLUCC 19-0629</strain>
    </source>
</reference>
<comment type="similarity">
    <text evidence="3">Belongs to the acid sphingomyelinase family.</text>
</comment>
<organism evidence="9 10">
    <name type="scientific">Daldinia eschscholtzii</name>
    <dbReference type="NCBI Taxonomy" id="292717"/>
    <lineage>
        <taxon>Eukaryota</taxon>
        <taxon>Fungi</taxon>
        <taxon>Dikarya</taxon>
        <taxon>Ascomycota</taxon>
        <taxon>Pezizomycotina</taxon>
        <taxon>Sordariomycetes</taxon>
        <taxon>Xylariomycetidae</taxon>
        <taxon>Xylariales</taxon>
        <taxon>Hypoxylaceae</taxon>
        <taxon>Daldinia</taxon>
    </lineage>
</organism>
<feature type="disulfide bond" evidence="5">
    <location>
        <begin position="92"/>
        <end position="103"/>
    </location>
</feature>
<proteinExistence type="inferred from homology"/>
<protein>
    <recommendedName>
        <fullName evidence="3">Sphingomyelin phosphodiesterase</fullName>
    </recommendedName>
</protein>
<evidence type="ECO:0000313" key="9">
    <source>
        <dbReference type="EMBL" id="KAK6954176.1"/>
    </source>
</evidence>
<dbReference type="PIRSF" id="PIRSF000948">
    <property type="entry name" value="Sphingomy_PDE"/>
    <property type="match status" value="1"/>
</dbReference>
<accession>A0AAX6MNX1</accession>
<evidence type="ECO:0000256" key="2">
    <source>
        <dbReference type="ARBA" id="ARBA00023180"/>
    </source>
</evidence>
<feature type="binding site" evidence="4">
    <location>
        <position position="411"/>
    </location>
    <ligand>
        <name>Zn(2+)</name>
        <dbReference type="ChEBI" id="CHEBI:29105"/>
        <label>2</label>
    </ligand>
</feature>
<dbReference type="SUPFAM" id="SSF56300">
    <property type="entry name" value="Metallo-dependent phosphatases"/>
    <property type="match status" value="1"/>
</dbReference>
<keyword evidence="7" id="KW-0732">Signal</keyword>
<dbReference type="Gene3D" id="3.60.21.10">
    <property type="match status" value="1"/>
</dbReference>
<dbReference type="GO" id="GO:0016020">
    <property type="term" value="C:membrane"/>
    <property type="evidence" value="ECO:0007669"/>
    <property type="project" value="GOC"/>
</dbReference>
<dbReference type="PANTHER" id="PTHR10340">
    <property type="entry name" value="SPHINGOMYELIN PHOSPHODIESTERASE"/>
    <property type="match status" value="1"/>
</dbReference>
<dbReference type="Proteomes" id="UP001369815">
    <property type="component" value="Unassembled WGS sequence"/>
</dbReference>
<gene>
    <name evidence="9" type="ORF">Daesc_004138</name>
</gene>
<evidence type="ECO:0000256" key="1">
    <source>
        <dbReference type="ARBA" id="ARBA00022801"/>
    </source>
</evidence>
<dbReference type="EMBL" id="JBANMG010000004">
    <property type="protein sequence ID" value="KAK6954176.1"/>
    <property type="molecule type" value="Genomic_DNA"/>
</dbReference>